<evidence type="ECO:0000256" key="2">
    <source>
        <dbReference type="SAM" id="Phobius"/>
    </source>
</evidence>
<name>A0A1H9IXB0_9LACT</name>
<feature type="transmembrane region" description="Helical" evidence="2">
    <location>
        <begin position="93"/>
        <end position="113"/>
    </location>
</feature>
<evidence type="ECO:0000313" key="5">
    <source>
        <dbReference type="Proteomes" id="UP000198556"/>
    </source>
</evidence>
<feature type="domain" description="CAAX prenyl protease 2/Lysostaphin resistance protein A-like" evidence="3">
    <location>
        <begin position="131"/>
        <end position="222"/>
    </location>
</feature>
<keyword evidence="5" id="KW-1185">Reference proteome</keyword>
<evidence type="ECO:0000259" key="3">
    <source>
        <dbReference type="Pfam" id="PF02517"/>
    </source>
</evidence>
<dbReference type="GO" id="GO:0080120">
    <property type="term" value="P:CAAX-box protein maturation"/>
    <property type="evidence" value="ECO:0007669"/>
    <property type="project" value="UniProtKB-ARBA"/>
</dbReference>
<dbReference type="GO" id="GO:0004175">
    <property type="term" value="F:endopeptidase activity"/>
    <property type="evidence" value="ECO:0007669"/>
    <property type="project" value="UniProtKB-ARBA"/>
</dbReference>
<feature type="transmembrane region" description="Helical" evidence="2">
    <location>
        <begin position="256"/>
        <end position="278"/>
    </location>
</feature>
<feature type="transmembrane region" description="Helical" evidence="2">
    <location>
        <begin position="20"/>
        <end position="43"/>
    </location>
</feature>
<dbReference type="InterPro" id="IPR003675">
    <property type="entry name" value="Rce1/LyrA-like_dom"/>
</dbReference>
<dbReference type="OrthoDB" id="324900at2"/>
<feature type="transmembrane region" description="Helical" evidence="2">
    <location>
        <begin position="187"/>
        <end position="205"/>
    </location>
</feature>
<accession>A0A1H9IXB0</accession>
<comment type="similarity">
    <text evidence="1">Belongs to the UPF0177 family.</text>
</comment>
<feature type="transmembrane region" description="Helical" evidence="2">
    <location>
        <begin position="162"/>
        <end position="181"/>
    </location>
</feature>
<gene>
    <name evidence="4" type="ORF">SAMN05421767_1077</name>
</gene>
<dbReference type="PANTHER" id="PTHR39430:SF1">
    <property type="entry name" value="PROTEASE"/>
    <property type="match status" value="1"/>
</dbReference>
<keyword evidence="2" id="KW-0472">Membrane</keyword>
<feature type="transmembrane region" description="Helical" evidence="2">
    <location>
        <begin position="119"/>
        <end position="141"/>
    </location>
</feature>
<evidence type="ECO:0000256" key="1">
    <source>
        <dbReference type="ARBA" id="ARBA00009067"/>
    </source>
</evidence>
<feature type="transmembrane region" description="Helical" evidence="2">
    <location>
        <begin position="55"/>
        <end position="72"/>
    </location>
</feature>
<reference evidence="4 5" key="1">
    <citation type="submission" date="2016-10" db="EMBL/GenBank/DDBJ databases">
        <authorList>
            <person name="de Groot N.N."/>
        </authorList>
    </citation>
    <scope>NUCLEOTIDE SEQUENCE [LARGE SCALE GENOMIC DNA]</scope>
    <source>
        <strain evidence="4 5">DSM 15827</strain>
    </source>
</reference>
<evidence type="ECO:0000313" key="4">
    <source>
        <dbReference type="EMBL" id="SEQ79137.1"/>
    </source>
</evidence>
<dbReference type="Proteomes" id="UP000198556">
    <property type="component" value="Unassembled WGS sequence"/>
</dbReference>
<dbReference type="EMBL" id="FOGF01000007">
    <property type="protein sequence ID" value="SEQ79137.1"/>
    <property type="molecule type" value="Genomic_DNA"/>
</dbReference>
<sequence>MEKAFYEIKKEYQERGPYNIFVASIILFLIFFLGNIPTAFITIQNEGELTLPMTLYSFGFVAIAMMLWTQFVDESPLQGLGLIFKGTNPILEFLKGVLSGVIILFTTCLMMYLVGDLSFTGVTFSSALLQSFIIIMFGWIIQSSTEELVFRGWFFGNLLGRYSKMVAIIANSLLFMVMHLANDGISVIPVSNLFLFGVVMSIYMLKTNHLWSVCGMHACWNCLQGSVFSFQVSGLTTSESFIQVQTQGATWATGGAFGLEGSIFCTISLILFLAYLMIGHLTKQLYLKNHL</sequence>
<dbReference type="PANTHER" id="PTHR39430">
    <property type="entry name" value="MEMBRANE-ASSOCIATED PROTEASE-RELATED"/>
    <property type="match status" value="1"/>
</dbReference>
<protein>
    <recommendedName>
        <fullName evidence="3">CAAX prenyl protease 2/Lysostaphin resistance protein A-like domain-containing protein</fullName>
    </recommendedName>
</protein>
<keyword evidence="2" id="KW-0812">Transmembrane</keyword>
<keyword evidence="2" id="KW-1133">Transmembrane helix</keyword>
<dbReference type="STRING" id="137733.SAMN05421767_1077"/>
<proteinExistence type="inferred from homology"/>
<dbReference type="AlphaFoldDB" id="A0A1H9IXB0"/>
<organism evidence="4 5">
    <name type="scientific">Granulicatella balaenopterae</name>
    <dbReference type="NCBI Taxonomy" id="137733"/>
    <lineage>
        <taxon>Bacteria</taxon>
        <taxon>Bacillati</taxon>
        <taxon>Bacillota</taxon>
        <taxon>Bacilli</taxon>
        <taxon>Lactobacillales</taxon>
        <taxon>Carnobacteriaceae</taxon>
        <taxon>Granulicatella</taxon>
    </lineage>
</organism>
<dbReference type="RefSeq" id="WP_089746135.1">
    <property type="nucleotide sequence ID" value="NZ_FOGF01000007.1"/>
</dbReference>
<dbReference type="Pfam" id="PF02517">
    <property type="entry name" value="Rce1-like"/>
    <property type="match status" value="1"/>
</dbReference>